<dbReference type="Proteomes" id="UP000292958">
    <property type="component" value="Unassembled WGS sequence"/>
</dbReference>
<gene>
    <name evidence="1" type="ORF">BDD14_5491</name>
</gene>
<evidence type="ECO:0000313" key="1">
    <source>
        <dbReference type="EMBL" id="RZU35442.1"/>
    </source>
</evidence>
<organism evidence="1 2">
    <name type="scientific">Edaphobacter modestus</name>
    <dbReference type="NCBI Taxonomy" id="388466"/>
    <lineage>
        <taxon>Bacteria</taxon>
        <taxon>Pseudomonadati</taxon>
        <taxon>Acidobacteriota</taxon>
        <taxon>Terriglobia</taxon>
        <taxon>Terriglobales</taxon>
        <taxon>Acidobacteriaceae</taxon>
        <taxon>Edaphobacter</taxon>
    </lineage>
</organism>
<evidence type="ECO:0000313" key="2">
    <source>
        <dbReference type="Proteomes" id="UP000292958"/>
    </source>
</evidence>
<dbReference type="AlphaFoldDB" id="A0A4Q7YDN4"/>
<dbReference type="RefSeq" id="WP_130423711.1">
    <property type="nucleotide sequence ID" value="NZ_SHKW01000002.1"/>
</dbReference>
<accession>A0A4Q7YDN4</accession>
<proteinExistence type="predicted"/>
<keyword evidence="2" id="KW-1185">Reference proteome</keyword>
<protein>
    <submittedName>
        <fullName evidence="1">Uncharacterized protein</fullName>
    </submittedName>
</protein>
<comment type="caution">
    <text evidence="1">The sequence shown here is derived from an EMBL/GenBank/DDBJ whole genome shotgun (WGS) entry which is preliminary data.</text>
</comment>
<name>A0A4Q7YDN4_9BACT</name>
<dbReference type="EMBL" id="SHKW01000002">
    <property type="protein sequence ID" value="RZU35442.1"/>
    <property type="molecule type" value="Genomic_DNA"/>
</dbReference>
<reference evidence="1 2" key="1">
    <citation type="submission" date="2019-02" db="EMBL/GenBank/DDBJ databases">
        <title>Genomic Encyclopedia of Archaeal and Bacterial Type Strains, Phase II (KMG-II): from individual species to whole genera.</title>
        <authorList>
            <person name="Goeker M."/>
        </authorList>
    </citation>
    <scope>NUCLEOTIDE SEQUENCE [LARGE SCALE GENOMIC DNA]</scope>
    <source>
        <strain evidence="1 2">DSM 18101</strain>
    </source>
</reference>
<sequence>MAIDEIGTLADRCNVSRGRVIIWEKEGRKVCAVCCEPVIVASYIQPTHVDFRVKTHEARISA</sequence>